<name>A0AAE3SET1_9BACT</name>
<evidence type="ECO:0000313" key="5">
    <source>
        <dbReference type="EMBL" id="MCW3786720.1"/>
    </source>
</evidence>
<evidence type="ECO:0000256" key="3">
    <source>
        <dbReference type="ARBA" id="ARBA00023002"/>
    </source>
</evidence>
<evidence type="ECO:0000256" key="4">
    <source>
        <dbReference type="RuleBase" id="RU000363"/>
    </source>
</evidence>
<dbReference type="GO" id="GO:0016491">
    <property type="term" value="F:oxidoreductase activity"/>
    <property type="evidence" value="ECO:0007669"/>
    <property type="project" value="UniProtKB-KW"/>
</dbReference>
<comment type="similarity">
    <text evidence="2 4">Belongs to the short-chain dehydrogenases/reductases (SDR) family.</text>
</comment>
<dbReference type="InterPro" id="IPR002347">
    <property type="entry name" value="SDR_fam"/>
</dbReference>
<comment type="caution">
    <text evidence="5">The sequence shown here is derived from an EMBL/GenBank/DDBJ whole genome shotgun (WGS) entry which is preliminary data.</text>
</comment>
<proteinExistence type="inferred from homology"/>
<protein>
    <submittedName>
        <fullName evidence="5">SDR family NAD(P)-dependent oxidoreductase</fullName>
    </submittedName>
</protein>
<dbReference type="RefSeq" id="WP_301190285.1">
    <property type="nucleotide sequence ID" value="NZ_JAPDPJ010000018.1"/>
</dbReference>
<dbReference type="PIRSF" id="PIRSF000126">
    <property type="entry name" value="11-beta-HSD1"/>
    <property type="match status" value="1"/>
</dbReference>
<dbReference type="EMBL" id="JAPDPJ010000018">
    <property type="protein sequence ID" value="MCW3786720.1"/>
    <property type="molecule type" value="Genomic_DNA"/>
</dbReference>
<keyword evidence="3" id="KW-0560">Oxidoreductase</keyword>
<dbReference type="Gene3D" id="3.40.50.720">
    <property type="entry name" value="NAD(P)-binding Rossmann-like Domain"/>
    <property type="match status" value="1"/>
</dbReference>
<evidence type="ECO:0000313" key="6">
    <source>
        <dbReference type="Proteomes" id="UP001209229"/>
    </source>
</evidence>
<dbReference type="SUPFAM" id="SSF51735">
    <property type="entry name" value="NAD(P)-binding Rossmann-fold domains"/>
    <property type="match status" value="1"/>
</dbReference>
<dbReference type="PRINTS" id="PR00080">
    <property type="entry name" value="SDRFAMILY"/>
</dbReference>
<evidence type="ECO:0000256" key="2">
    <source>
        <dbReference type="ARBA" id="ARBA00006484"/>
    </source>
</evidence>
<accession>A0AAE3SET1</accession>
<dbReference type="InterPro" id="IPR051019">
    <property type="entry name" value="VLCFA-Steroid_DH"/>
</dbReference>
<dbReference type="Pfam" id="PF00106">
    <property type="entry name" value="adh_short"/>
    <property type="match status" value="1"/>
</dbReference>
<organism evidence="5 6">
    <name type="scientific">Plebeiibacterium sediminum</name>
    <dbReference type="NCBI Taxonomy" id="2992112"/>
    <lineage>
        <taxon>Bacteria</taxon>
        <taxon>Pseudomonadati</taxon>
        <taxon>Bacteroidota</taxon>
        <taxon>Bacteroidia</taxon>
        <taxon>Marinilabiliales</taxon>
        <taxon>Marinilabiliaceae</taxon>
        <taxon>Plebeiibacterium</taxon>
    </lineage>
</organism>
<comment type="subcellular location">
    <subcellularLocation>
        <location evidence="1">Endoplasmic reticulum</location>
    </subcellularLocation>
</comment>
<dbReference type="AlphaFoldDB" id="A0AAE3SET1"/>
<dbReference type="InterPro" id="IPR020904">
    <property type="entry name" value="Sc_DH/Rdtase_CS"/>
</dbReference>
<reference evidence="5" key="1">
    <citation type="submission" date="2022-10" db="EMBL/GenBank/DDBJ databases">
        <authorList>
            <person name="Yu W.X."/>
        </authorList>
    </citation>
    <scope>NUCLEOTIDE SEQUENCE</scope>
    <source>
        <strain evidence="5">AAT</strain>
    </source>
</reference>
<dbReference type="PANTHER" id="PTHR43899">
    <property type="entry name" value="RH59310P"/>
    <property type="match status" value="1"/>
</dbReference>
<dbReference type="PANTHER" id="PTHR43899:SF13">
    <property type="entry name" value="RH59310P"/>
    <property type="match status" value="1"/>
</dbReference>
<sequence>MKPKDTYAVVTGAGKGLGKSLSVELARRNKNLVLLAKEGEDLFGFGAFLTKKYGVKIHCVEVDFLQEESLATVADKLKNLNVNILVNNAGIGGSMFFDQTDIQRIDSILQVNIRMLVMLTRLLISKLKNQTSSYILNVASMASCCPIAYKSVYPASKAFVYSFSKSLAEELKCFGVHVCVLLPGPIKTNSEVSHRIEKQGWWVKAGLQTPTQLAQIGIDALFRHKSVVIPGLITKINWLLLKILPKSICIPMVSQAVKNEISAVDSAVPLKELKFT</sequence>
<dbReference type="PRINTS" id="PR00081">
    <property type="entry name" value="GDHRDH"/>
</dbReference>
<dbReference type="PROSITE" id="PS00061">
    <property type="entry name" value="ADH_SHORT"/>
    <property type="match status" value="1"/>
</dbReference>
<gene>
    <name evidence="5" type="ORF">OM075_09595</name>
</gene>
<dbReference type="InterPro" id="IPR036291">
    <property type="entry name" value="NAD(P)-bd_dom_sf"/>
</dbReference>
<keyword evidence="6" id="KW-1185">Reference proteome</keyword>
<dbReference type="Proteomes" id="UP001209229">
    <property type="component" value="Unassembled WGS sequence"/>
</dbReference>
<evidence type="ECO:0000256" key="1">
    <source>
        <dbReference type="ARBA" id="ARBA00004240"/>
    </source>
</evidence>